<proteinExistence type="predicted"/>
<keyword evidence="3" id="KW-1185">Reference proteome</keyword>
<dbReference type="EMBL" id="FOQD01000013">
    <property type="protein sequence ID" value="SFI92186.1"/>
    <property type="molecule type" value="Genomic_DNA"/>
</dbReference>
<dbReference type="GO" id="GO:0015969">
    <property type="term" value="P:guanosine tetraphosphate metabolic process"/>
    <property type="evidence" value="ECO:0007669"/>
    <property type="project" value="InterPro"/>
</dbReference>
<dbReference type="AlphaFoldDB" id="A0A1I3M676"/>
<protein>
    <submittedName>
        <fullName evidence="2">PpGpp synthetase catalytic domain-containing protein (RelA/SpoT-type nucleotidyltranferase)</fullName>
    </submittedName>
</protein>
<dbReference type="InterPro" id="IPR007685">
    <property type="entry name" value="RelA_SpoT"/>
</dbReference>
<accession>A0A1I3M676</accession>
<dbReference type="InterPro" id="IPR043519">
    <property type="entry name" value="NT_sf"/>
</dbReference>
<dbReference type="Gene3D" id="1.10.287.860">
    <property type="entry name" value="Nucleotidyltransferase"/>
    <property type="match status" value="1"/>
</dbReference>
<feature type="domain" description="RelA/SpoT" evidence="1">
    <location>
        <begin position="54"/>
        <end position="179"/>
    </location>
</feature>
<dbReference type="Gene3D" id="3.30.460.10">
    <property type="entry name" value="Beta Polymerase, domain 2"/>
    <property type="match status" value="1"/>
</dbReference>
<evidence type="ECO:0000313" key="2">
    <source>
        <dbReference type="EMBL" id="SFI92186.1"/>
    </source>
</evidence>
<dbReference type="OrthoDB" id="9801824at2"/>
<dbReference type="STRING" id="1576369.SAMN05421753_113163"/>
<reference evidence="3" key="1">
    <citation type="submission" date="2016-10" db="EMBL/GenBank/DDBJ databases">
        <authorList>
            <person name="Varghese N."/>
            <person name="Submissions S."/>
        </authorList>
    </citation>
    <scope>NUCLEOTIDE SEQUENCE [LARGE SCALE GENOMIC DNA]</scope>
    <source>
        <strain evidence="3">DSM 26348</strain>
    </source>
</reference>
<dbReference type="CDD" id="cd05399">
    <property type="entry name" value="NT_Rel-Spo_like"/>
    <property type="match status" value="1"/>
</dbReference>
<organism evidence="2 3">
    <name type="scientific">Planctomicrobium piriforme</name>
    <dbReference type="NCBI Taxonomy" id="1576369"/>
    <lineage>
        <taxon>Bacteria</taxon>
        <taxon>Pseudomonadati</taxon>
        <taxon>Planctomycetota</taxon>
        <taxon>Planctomycetia</taxon>
        <taxon>Planctomycetales</taxon>
        <taxon>Planctomycetaceae</taxon>
        <taxon>Planctomicrobium</taxon>
    </lineage>
</organism>
<dbReference type="Pfam" id="PF04607">
    <property type="entry name" value="RelA_SpoT"/>
    <property type="match status" value="1"/>
</dbReference>
<sequence>MSDNEQDQHSTTDHFKIQYQDCIGLAERLREAVVEQVSELLKANGVTLGVPIESRVKTWNSIADKFDRKRLEIKNINELEDLVGVRIILLFRRDLENANRLLSNSFNVISSEDTAERLSESEFGYQSQHFVVQLPANWLSVPSLSGLGTLFVELQIRTLAQHIWAAASHKLQYKQKSGVPLPLRRTINRVSALLETVDLEFDRVLEERTAYVETTQSANSETDPLNVDNLRTLLSDLLPSENKSTDENYANLLQNLFHFKINTPEQLRSIIGKHLNAIYASEVKELKKARAHPSEHDTTRLDRGVFFTHVGLAREALRAEFGNQRVNNILTEMMSDKPKRRVSRKPKK</sequence>
<dbReference type="PANTHER" id="PTHR41773:SF1">
    <property type="entry name" value="RELA_SPOT DOMAIN-CONTAINING PROTEIN"/>
    <property type="match status" value="1"/>
</dbReference>
<dbReference type="SUPFAM" id="SSF81301">
    <property type="entry name" value="Nucleotidyltransferase"/>
    <property type="match status" value="1"/>
</dbReference>
<evidence type="ECO:0000259" key="1">
    <source>
        <dbReference type="SMART" id="SM00954"/>
    </source>
</evidence>
<name>A0A1I3M676_9PLAN</name>
<gene>
    <name evidence="2" type="ORF">SAMN05421753_113163</name>
</gene>
<dbReference type="RefSeq" id="WP_092052600.1">
    <property type="nucleotide sequence ID" value="NZ_FOQD01000013.1"/>
</dbReference>
<evidence type="ECO:0000313" key="3">
    <source>
        <dbReference type="Proteomes" id="UP000199518"/>
    </source>
</evidence>
<dbReference type="SMART" id="SM00954">
    <property type="entry name" value="RelA_SpoT"/>
    <property type="match status" value="1"/>
</dbReference>
<dbReference type="PANTHER" id="PTHR41773">
    <property type="entry name" value="GTP PYROPHOSPHATASE-RELATED"/>
    <property type="match status" value="1"/>
</dbReference>
<dbReference type="Proteomes" id="UP000199518">
    <property type="component" value="Unassembled WGS sequence"/>
</dbReference>